<name>A0A4Y1WVK3_9BACT</name>
<sequence length="503" mass="54569">MTLLVAVVSATGLRAEGYQVNNLSTRQTGMGHVGTAMKLNSESIFFNPAATAFQDSKFDLSVGAAGILSYCTYTPSPTMENGFYSGNRPEWESDNKMSTPIYAYFNYKPSDRWAVGLGFFTPNGSSMNWGDDWPGANLVQEINLAAYTVQPTVSFKLCDRVSIGAGLMITWGNFDLSRSMLPVATGSATAAGGLQLAASKLQAQVDQLEQLPSTPEIAAQIAALNGYIGQANAGAGYFAANHAGEALVSARLEGSADVAVGVNAGIMWDINSEWSLGMSWRSRMNMKVGSGHAALSYVSPETQQYLTLLNALSTMAGGSEVIPGLDRGTFSAELPLPTTVTWGVSFRPAPKWEFAVDLQWVGWSAYEALNVEFNEKELGIDPIYSVKNYSNTLTFRFGGQYRACDWLTARMGMYVDESPVSSDYLNPETPSMTKVSYTAGLSFRPRKYVSIDVAYCYVSSADPERTGSYPIYSYQDNTKLESIFSGNYKLHAHVLSFGVGFNF</sequence>
<dbReference type="SUPFAM" id="SSF56935">
    <property type="entry name" value="Porins"/>
    <property type="match status" value="1"/>
</dbReference>
<evidence type="ECO:0000256" key="4">
    <source>
        <dbReference type="ARBA" id="ARBA00022692"/>
    </source>
</evidence>
<evidence type="ECO:0000256" key="2">
    <source>
        <dbReference type="ARBA" id="ARBA00008163"/>
    </source>
</evidence>
<dbReference type="AlphaFoldDB" id="A0A4Y1WVK3"/>
<keyword evidence="9" id="KW-1185">Reference proteome</keyword>
<keyword evidence="6" id="KW-0472">Membrane</keyword>
<organism evidence="8 9">
    <name type="scientific">Alistipes communis</name>
    <dbReference type="NCBI Taxonomy" id="2585118"/>
    <lineage>
        <taxon>Bacteria</taxon>
        <taxon>Pseudomonadati</taxon>
        <taxon>Bacteroidota</taxon>
        <taxon>Bacteroidia</taxon>
        <taxon>Bacteroidales</taxon>
        <taxon>Rikenellaceae</taxon>
        <taxon>Alistipes</taxon>
    </lineage>
</organism>
<dbReference type="GO" id="GO:0009279">
    <property type="term" value="C:cell outer membrane"/>
    <property type="evidence" value="ECO:0007669"/>
    <property type="project" value="UniProtKB-SubCell"/>
</dbReference>
<dbReference type="PANTHER" id="PTHR35093:SF8">
    <property type="entry name" value="OUTER MEMBRANE PROTEIN NMB0088-RELATED"/>
    <property type="match status" value="1"/>
</dbReference>
<accession>A0A4Y1WVK3</accession>
<dbReference type="Pfam" id="PF03349">
    <property type="entry name" value="Toluene_X"/>
    <property type="match status" value="1"/>
</dbReference>
<dbReference type="KEGG" id="acou:A5CBH24_14710"/>
<dbReference type="Gene3D" id="2.40.160.60">
    <property type="entry name" value="Outer membrane protein transport protein (OMPP1/FadL/TodX)"/>
    <property type="match status" value="1"/>
</dbReference>
<dbReference type="InterPro" id="IPR005017">
    <property type="entry name" value="OMPP1/FadL/TodX"/>
</dbReference>
<proteinExistence type="inferred from homology"/>
<evidence type="ECO:0000256" key="3">
    <source>
        <dbReference type="ARBA" id="ARBA00022452"/>
    </source>
</evidence>
<comment type="similarity">
    <text evidence="2">Belongs to the OmpP1/FadL family.</text>
</comment>
<evidence type="ECO:0000313" key="9">
    <source>
        <dbReference type="Proteomes" id="UP000318946"/>
    </source>
</evidence>
<keyword evidence="7" id="KW-0998">Cell outer membrane</keyword>
<dbReference type="GO" id="GO:0015483">
    <property type="term" value="F:long-chain fatty acid transporting porin activity"/>
    <property type="evidence" value="ECO:0007669"/>
    <property type="project" value="TreeGrafter"/>
</dbReference>
<dbReference type="EMBL" id="AP019735">
    <property type="protein sequence ID" value="BBL04158.1"/>
    <property type="molecule type" value="Genomic_DNA"/>
</dbReference>
<evidence type="ECO:0000313" key="8">
    <source>
        <dbReference type="EMBL" id="BBL04158.1"/>
    </source>
</evidence>
<dbReference type="Proteomes" id="UP000318946">
    <property type="component" value="Chromosome"/>
</dbReference>
<evidence type="ECO:0000256" key="6">
    <source>
        <dbReference type="ARBA" id="ARBA00023136"/>
    </source>
</evidence>
<keyword evidence="3" id="KW-1134">Transmembrane beta strand</keyword>
<dbReference type="PANTHER" id="PTHR35093">
    <property type="entry name" value="OUTER MEMBRANE PROTEIN NMB0088-RELATED"/>
    <property type="match status" value="1"/>
</dbReference>
<evidence type="ECO:0000256" key="1">
    <source>
        <dbReference type="ARBA" id="ARBA00004571"/>
    </source>
</evidence>
<gene>
    <name evidence="8" type="ORF">A5CBH24_14710</name>
</gene>
<keyword evidence="5" id="KW-0732">Signal</keyword>
<protein>
    <submittedName>
        <fullName evidence="8">Membrane protein</fullName>
    </submittedName>
</protein>
<evidence type="ECO:0000256" key="7">
    <source>
        <dbReference type="ARBA" id="ARBA00023237"/>
    </source>
</evidence>
<comment type="subcellular location">
    <subcellularLocation>
        <location evidence="1">Cell outer membrane</location>
        <topology evidence="1">Multi-pass membrane protein</topology>
    </subcellularLocation>
</comment>
<reference evidence="9" key="1">
    <citation type="submission" date="2019-06" db="EMBL/GenBank/DDBJ databases">
        <title>Alistipes onderdonkii subsp. vulgaris subsp. nov., Alistipes dispar sp. nov. and Alistipes communis sp. nov., isolated from human faeces, and creation of Alistipes onderdonkii subsp. onderdonkii subsp. nov.</title>
        <authorList>
            <person name="Sakamoto M."/>
            <person name="Ikeyama N."/>
            <person name="Ogata Y."/>
            <person name="Suda W."/>
            <person name="Iino T."/>
            <person name="Hattori M."/>
            <person name="Ohkuma M."/>
        </authorList>
    </citation>
    <scope>NUCLEOTIDE SEQUENCE [LARGE SCALE GENOMIC DNA]</scope>
    <source>
        <strain evidence="9">5CBH24</strain>
    </source>
</reference>
<evidence type="ECO:0000256" key="5">
    <source>
        <dbReference type="ARBA" id="ARBA00022729"/>
    </source>
</evidence>
<keyword evidence="4" id="KW-0812">Transmembrane</keyword>